<reference evidence="2" key="1">
    <citation type="submission" date="2016-04" db="EMBL/GenBank/DDBJ databases">
        <title>Study of the environmental impact of transgenic grapevines cultivation on its associated microbiota and viruses.</title>
        <authorList>
            <person name="Hily J.-M."/>
            <person name="Beuve M."/>
            <person name="Candresse T."/>
            <person name="Lemaire O."/>
        </authorList>
    </citation>
    <scope>NUCLEOTIDE SEQUENCE</scope>
    <source>
        <strain evidence="1">SGM4</strain>
        <strain evidence="2">SGM5</strain>
        <strain evidence="3">SGMi</strain>
    </source>
</reference>
<organism evidence="2">
    <name type="scientific">Grapevine rupestris stem pitting-associated virus</name>
    <dbReference type="NCBI Taxonomy" id="196400"/>
    <lineage>
        <taxon>Viruses</taxon>
        <taxon>Riboviria</taxon>
        <taxon>Orthornavirae</taxon>
        <taxon>Kitrinoviricota</taxon>
        <taxon>Alsuviricetes</taxon>
        <taxon>Tymovirales</taxon>
        <taxon>Betaflexiviridae</taxon>
        <taxon>Quinvirinae</taxon>
        <taxon>Foveavirus</taxon>
        <taxon>Foveavirus rupestris</taxon>
    </lineage>
</organism>
<evidence type="ECO:0000313" key="2">
    <source>
        <dbReference type="EMBL" id="ARO70130.1"/>
    </source>
</evidence>
<dbReference type="EMBL" id="KX035006">
    <property type="protein sequence ID" value="ARO70136.1"/>
    <property type="molecule type" value="Genomic_RNA"/>
</dbReference>
<name>A0A2K8GKK2_9VIRU</name>
<evidence type="ECO:0000313" key="4">
    <source>
        <dbReference type="EMBL" id="AXL94948.1"/>
    </source>
</evidence>
<proteinExistence type="predicted"/>
<dbReference type="EMBL" id="MG938347">
    <property type="protein sequence ID" value="AXL94948.1"/>
    <property type="molecule type" value="Genomic_RNA"/>
</dbReference>
<protein>
    <submittedName>
        <fullName evidence="2">Hypothetical 14kDA protein</fullName>
    </submittedName>
    <submittedName>
        <fullName evidence="4">Putative 14kDA protein</fullName>
    </submittedName>
</protein>
<sequence>MQKSCGISIWRRGYHQLIGPRKGLMRMRNLQPLTSFWESQMRVRLNQRVESKELQQKLRWSLISPLLRFKCSDKLWLKASGVPTLERLVVERLVHSSTTPSQMLLMNKEDEADGNSVIQ</sequence>
<reference evidence="4" key="3">
    <citation type="submission" date="2018-02" db="EMBL/GenBank/DDBJ databases">
        <authorList>
            <person name="Cohen D.B."/>
            <person name="Kent A.D."/>
        </authorList>
    </citation>
    <scope>NUCLEOTIDE SEQUENCE</scope>
    <source>
        <strain evidence="4">MBE8</strain>
    </source>
</reference>
<dbReference type="EMBL" id="KX035005">
    <property type="protein sequence ID" value="ARO70130.1"/>
    <property type="molecule type" value="Genomic_RNA"/>
</dbReference>
<accession>A0A2K8GKK2</accession>
<dbReference type="EMBL" id="KX035003">
    <property type="protein sequence ID" value="ARO70118.1"/>
    <property type="molecule type" value="Genomic_RNA"/>
</dbReference>
<reference evidence="4" key="2">
    <citation type="journal article" date="2018" name="Arch. Virol.">
        <title>A genome-wide diversity study of grapevine rupestris stem pitting-associated virus.</title>
        <authorList>
            <person name="Hily J.M."/>
            <person name="Beuve M."/>
            <person name="Vigne E."/>
            <person name="Demangeat G."/>
            <person name="Candresse T."/>
            <person name="Lemaire O."/>
        </authorList>
    </citation>
    <scope>NUCLEOTIDE SEQUENCE</scope>
    <source>
        <strain evidence="4">MBE8</strain>
    </source>
</reference>
<evidence type="ECO:0000313" key="1">
    <source>
        <dbReference type="EMBL" id="ARO70118.1"/>
    </source>
</evidence>
<evidence type="ECO:0000313" key="3">
    <source>
        <dbReference type="EMBL" id="ARO70136.1"/>
    </source>
</evidence>